<dbReference type="OrthoDB" id="5877502at2759"/>
<feature type="region of interest" description="Disordered" evidence="1">
    <location>
        <begin position="358"/>
        <end position="385"/>
    </location>
</feature>
<evidence type="ECO:0008006" key="4">
    <source>
        <dbReference type="Google" id="ProtNLM"/>
    </source>
</evidence>
<protein>
    <recommendedName>
        <fullName evidence="4">C2H2-type domain-containing protein</fullName>
    </recommendedName>
</protein>
<dbReference type="Proteomes" id="UP000269221">
    <property type="component" value="Unassembled WGS sequence"/>
</dbReference>
<dbReference type="GO" id="GO:0003725">
    <property type="term" value="F:double-stranded RNA binding"/>
    <property type="evidence" value="ECO:0007669"/>
    <property type="project" value="TreeGrafter"/>
</dbReference>
<dbReference type="AlphaFoldDB" id="A0A3M0KR26"/>
<evidence type="ECO:0000313" key="3">
    <source>
        <dbReference type="Proteomes" id="UP000269221"/>
    </source>
</evidence>
<dbReference type="GO" id="GO:0071011">
    <property type="term" value="C:precatalytic spliceosome"/>
    <property type="evidence" value="ECO:0007669"/>
    <property type="project" value="TreeGrafter"/>
</dbReference>
<name>A0A3M0KR26_HIRRU</name>
<organism evidence="2 3">
    <name type="scientific">Hirundo rustica rustica</name>
    <dbReference type="NCBI Taxonomy" id="333673"/>
    <lineage>
        <taxon>Eukaryota</taxon>
        <taxon>Metazoa</taxon>
        <taxon>Chordata</taxon>
        <taxon>Craniata</taxon>
        <taxon>Vertebrata</taxon>
        <taxon>Euteleostomi</taxon>
        <taxon>Archelosauria</taxon>
        <taxon>Archosauria</taxon>
        <taxon>Dinosauria</taxon>
        <taxon>Saurischia</taxon>
        <taxon>Theropoda</taxon>
        <taxon>Coelurosauria</taxon>
        <taxon>Aves</taxon>
        <taxon>Neognathae</taxon>
        <taxon>Neoaves</taxon>
        <taxon>Telluraves</taxon>
        <taxon>Australaves</taxon>
        <taxon>Passeriformes</taxon>
        <taxon>Sylvioidea</taxon>
        <taxon>Hirundinidae</taxon>
        <taxon>Hirundo</taxon>
    </lineage>
</organism>
<proteinExistence type="predicted"/>
<evidence type="ECO:0000313" key="2">
    <source>
        <dbReference type="EMBL" id="RMC15719.1"/>
    </source>
</evidence>
<dbReference type="EMBL" id="QRBI01000104">
    <property type="protein sequence ID" value="RMC15719.1"/>
    <property type="molecule type" value="Genomic_DNA"/>
</dbReference>
<dbReference type="PANTHER" id="PTHR45762">
    <property type="entry name" value="ZINC FINGER RNA-BINDING PROTEIN"/>
    <property type="match status" value="1"/>
</dbReference>
<evidence type="ECO:0000256" key="1">
    <source>
        <dbReference type="SAM" id="MobiDB-lite"/>
    </source>
</evidence>
<dbReference type="GO" id="GO:0003727">
    <property type="term" value="F:single-stranded RNA binding"/>
    <property type="evidence" value="ECO:0007669"/>
    <property type="project" value="TreeGrafter"/>
</dbReference>
<dbReference type="PANTHER" id="PTHR45762:SF10">
    <property type="entry name" value="C2H2-TYPE DOMAIN-CONTAINING PROTEIN"/>
    <property type="match status" value="1"/>
</dbReference>
<sequence length="689" mass="78603">MSAVPEEAKAEDGEAQPETRFYCEPVLPRNKAYIPPLSSIPQCLLSLSASLNQVDQRCLKIHIYTGKSDGVSAVLREVLQAELTAYCTLKNQQMRKIWEDTGQRLGFIRCSQDFVLIRELVQDISFKRENSYEISPQQPCLLHGSSALIQIPLKYRVFKRVKKPFRGNITSLKDFMNDPKREEPLIGLEHVVEIRFEGRREPRYECRLCGYNTEVAPMIEHLSGYKHRREYICKEFPDKMRRRPTDIKKCKISFLRQIAEELEKSEGLKMYQIEGYARPATSSPLKEKARLEDDYKHENDPVRKQKALEFLETFHITSDSEATLVVHITQELVEALKAFCEKKAADNYTDSLGPLVSVPQDEFPESKSVPEHYGPDGEYKGSSDWNQGVLSQYEEYSEDASFAPAHSHSYQADGGSSSCHLRSNDFAMMPPLRDSTAVDPYNPVSGISEGLRQLRNSVFCRNSAAGASSYQTSLVQEYSAEYISSDVQGSELLDNRLSFGWENTKWKNQQECTQARHIIDQELPYPNSSASYPSSGRYSTNYASQNYSSYTNESANTGTSANSAVSGRGGFRWHQDTRWNEWNENSRWNKNSSWKQESRCRGFRYQISGYQRDWSSHQDSFSGSALYQDHQQFRSSEEVFDGVDVGLAPNAVNRLLGKDVPTMTSMLKQLAPYYPGLQSKIVISLYHLN</sequence>
<gene>
    <name evidence="2" type="ORF">DUI87_07922</name>
</gene>
<accession>A0A3M0KR26</accession>
<reference evidence="2 3" key="1">
    <citation type="submission" date="2018-07" db="EMBL/GenBank/DDBJ databases">
        <title>A high quality draft genome assembly of the barn swallow (H. rustica rustica).</title>
        <authorList>
            <person name="Formenti G."/>
            <person name="Chiara M."/>
            <person name="Poveda L."/>
            <person name="Francoijs K.-J."/>
            <person name="Bonisoli-Alquati A."/>
            <person name="Canova L."/>
            <person name="Gianfranceschi L."/>
            <person name="Horner D.S."/>
            <person name="Saino N."/>
        </authorList>
    </citation>
    <scope>NUCLEOTIDE SEQUENCE [LARGE SCALE GENOMIC DNA]</scope>
    <source>
        <strain evidence="2">Chelidonia</strain>
        <tissue evidence="2">Blood</tissue>
    </source>
</reference>
<keyword evidence="3" id="KW-1185">Reference proteome</keyword>
<feature type="compositionally biased region" description="Basic and acidic residues" evidence="1">
    <location>
        <begin position="364"/>
        <end position="381"/>
    </location>
</feature>
<dbReference type="STRING" id="333673.A0A3M0KR26"/>
<comment type="caution">
    <text evidence="2">The sequence shown here is derived from an EMBL/GenBank/DDBJ whole genome shotgun (WGS) entry which is preliminary data.</text>
</comment>